<keyword evidence="3" id="KW-1185">Reference proteome</keyword>
<comment type="caution">
    <text evidence="2">The sequence shown here is derived from an EMBL/GenBank/DDBJ whole genome shotgun (WGS) entry which is preliminary data.</text>
</comment>
<dbReference type="EMBL" id="BGZK01000326">
    <property type="protein sequence ID" value="GBP36975.1"/>
    <property type="molecule type" value="Genomic_DNA"/>
</dbReference>
<feature type="compositionally biased region" description="Basic and acidic residues" evidence="1">
    <location>
        <begin position="73"/>
        <end position="82"/>
    </location>
</feature>
<gene>
    <name evidence="2" type="ORF">EVAR_96968_1</name>
</gene>
<name>A0A4C1VGX0_EUMVA</name>
<dbReference type="Proteomes" id="UP000299102">
    <property type="component" value="Unassembled WGS sequence"/>
</dbReference>
<protein>
    <submittedName>
        <fullName evidence="2">Uncharacterized protein</fullName>
    </submittedName>
</protein>
<reference evidence="2 3" key="1">
    <citation type="journal article" date="2019" name="Commun. Biol.">
        <title>The bagworm genome reveals a unique fibroin gene that provides high tensile strength.</title>
        <authorList>
            <person name="Kono N."/>
            <person name="Nakamura H."/>
            <person name="Ohtoshi R."/>
            <person name="Tomita M."/>
            <person name="Numata K."/>
            <person name="Arakawa K."/>
        </authorList>
    </citation>
    <scope>NUCLEOTIDE SEQUENCE [LARGE SCALE GENOMIC DNA]</scope>
</reference>
<feature type="region of interest" description="Disordered" evidence="1">
    <location>
        <begin position="1"/>
        <end position="30"/>
    </location>
</feature>
<evidence type="ECO:0000313" key="3">
    <source>
        <dbReference type="Proteomes" id="UP000299102"/>
    </source>
</evidence>
<organism evidence="2 3">
    <name type="scientific">Eumeta variegata</name>
    <name type="common">Bagworm moth</name>
    <name type="synonym">Eumeta japonica</name>
    <dbReference type="NCBI Taxonomy" id="151549"/>
    <lineage>
        <taxon>Eukaryota</taxon>
        <taxon>Metazoa</taxon>
        <taxon>Ecdysozoa</taxon>
        <taxon>Arthropoda</taxon>
        <taxon>Hexapoda</taxon>
        <taxon>Insecta</taxon>
        <taxon>Pterygota</taxon>
        <taxon>Neoptera</taxon>
        <taxon>Endopterygota</taxon>
        <taxon>Lepidoptera</taxon>
        <taxon>Glossata</taxon>
        <taxon>Ditrysia</taxon>
        <taxon>Tineoidea</taxon>
        <taxon>Psychidae</taxon>
        <taxon>Oiketicinae</taxon>
        <taxon>Eumeta</taxon>
    </lineage>
</organism>
<accession>A0A4C1VGX0</accession>
<dbReference type="AlphaFoldDB" id="A0A4C1VGX0"/>
<proteinExistence type="predicted"/>
<evidence type="ECO:0000256" key="1">
    <source>
        <dbReference type="SAM" id="MobiDB-lite"/>
    </source>
</evidence>
<sequence length="82" mass="9187">MVNKQNQKTHRTHRSDLEGNDLLPSPGSTQISIFPGFVKIGKRDREPELGSNLLQAIATKTVTGSKSEVVPESEMRRKRDKD</sequence>
<evidence type="ECO:0000313" key="2">
    <source>
        <dbReference type="EMBL" id="GBP36975.1"/>
    </source>
</evidence>
<feature type="region of interest" description="Disordered" evidence="1">
    <location>
        <begin position="61"/>
        <end position="82"/>
    </location>
</feature>